<proteinExistence type="predicted"/>
<keyword evidence="2" id="KW-0812">Transmembrane</keyword>
<feature type="region of interest" description="Disordered" evidence="1">
    <location>
        <begin position="426"/>
        <end position="446"/>
    </location>
</feature>
<gene>
    <name evidence="3" type="ORF">FGO68_gene10498</name>
</gene>
<reference evidence="3" key="1">
    <citation type="submission" date="2019-06" db="EMBL/GenBank/DDBJ databases">
        <authorList>
            <person name="Zheng W."/>
        </authorList>
    </citation>
    <scope>NUCLEOTIDE SEQUENCE</scope>
    <source>
        <strain evidence="3">QDHG01</strain>
    </source>
</reference>
<accession>A0A8J8SVX2</accession>
<evidence type="ECO:0000256" key="1">
    <source>
        <dbReference type="SAM" id="MobiDB-lite"/>
    </source>
</evidence>
<evidence type="ECO:0000313" key="4">
    <source>
        <dbReference type="Proteomes" id="UP000785679"/>
    </source>
</evidence>
<name>A0A8J8SVX2_HALGN</name>
<dbReference type="AlphaFoldDB" id="A0A8J8SVX2"/>
<dbReference type="Proteomes" id="UP000785679">
    <property type="component" value="Unassembled WGS sequence"/>
</dbReference>
<feature type="transmembrane region" description="Helical" evidence="2">
    <location>
        <begin position="382"/>
        <end position="400"/>
    </location>
</feature>
<keyword evidence="4" id="KW-1185">Reference proteome</keyword>
<evidence type="ECO:0000313" key="3">
    <source>
        <dbReference type="EMBL" id="TNV72842.1"/>
    </source>
</evidence>
<comment type="caution">
    <text evidence="3">The sequence shown here is derived from an EMBL/GenBank/DDBJ whole genome shotgun (WGS) entry which is preliminary data.</text>
</comment>
<keyword evidence="2" id="KW-0472">Membrane</keyword>
<evidence type="ECO:0000256" key="2">
    <source>
        <dbReference type="SAM" id="Phobius"/>
    </source>
</evidence>
<keyword evidence="2" id="KW-1133">Transmembrane helix</keyword>
<dbReference type="EMBL" id="RRYP01020727">
    <property type="protein sequence ID" value="TNV72842.1"/>
    <property type="molecule type" value="Genomic_DNA"/>
</dbReference>
<sequence>MLLHLPKQTKEQSEYIVKFQVTSLTPGFYPSLYTQIYKSINGQLGGLSFPPAGYSQAFEECHNWDRRLSILTCQFTYTLDSESNSPAIAINLYDQQSLRTSSLSEIYITASYSNLMDIIPQIQYSGEFLHEQAFQLYRLSDSVVHQENAYLRIESSICLGDESLSFYKELPSFQREISNLQKGEIKIESSFVEFGRIVTLLKLPQKEIYILAKPQVRENQTFTESSYLLRVSLQSTLGQQSHNLMLSHDSRLQYELELQKQTFNVHLKWGPLSYTSNSSLLQNIEEYIVIISADKHADLDSQCAITHDATIRSYLHNYYTKETRFTYSQEKTTLSSFVYMNVFAKVPIQSKDDSDPYIFIPYNSIDVSVQFSAPILGTKMRIFLFAIAIICFIIFIIAMCKEHQKEKKAKSKPVVGGQNFEMISIRRESDSEESGRLRQVDLTIHE</sequence>
<protein>
    <submittedName>
        <fullName evidence="3">Uncharacterized protein</fullName>
    </submittedName>
</protein>
<organism evidence="3 4">
    <name type="scientific">Halteria grandinella</name>
    <dbReference type="NCBI Taxonomy" id="5974"/>
    <lineage>
        <taxon>Eukaryota</taxon>
        <taxon>Sar</taxon>
        <taxon>Alveolata</taxon>
        <taxon>Ciliophora</taxon>
        <taxon>Intramacronucleata</taxon>
        <taxon>Spirotrichea</taxon>
        <taxon>Stichotrichia</taxon>
        <taxon>Sporadotrichida</taxon>
        <taxon>Halteriidae</taxon>
        <taxon>Halteria</taxon>
    </lineage>
</organism>